<organism evidence="4 5">
    <name type="scientific">Paenibacillus cisolokensis</name>
    <dbReference type="NCBI Taxonomy" id="1658519"/>
    <lineage>
        <taxon>Bacteria</taxon>
        <taxon>Bacillati</taxon>
        <taxon>Bacillota</taxon>
        <taxon>Bacilli</taxon>
        <taxon>Bacillales</taxon>
        <taxon>Paenibacillaceae</taxon>
        <taxon>Paenibacillus</taxon>
    </lineage>
</organism>
<name>A0ABQ4NEQ8_9BACL</name>
<keyword evidence="1" id="KW-0479">Metal-binding</keyword>
<evidence type="ECO:0000313" key="4">
    <source>
        <dbReference type="EMBL" id="GIQ66453.1"/>
    </source>
</evidence>
<sequence length="326" mass="34903">MTRKTEGSGPGSARIGAAGAVSDGAVRPELGSADADGGGMSLDCLPSGGKPGRSGKPGVLVISHGSRETGWVRLVEEAVAAAAASDRLQGVPVVCSFLELVEGRLIQDGIDRLAALGVTELFVLPLFVSSGSTHVDDIGQAFGMPPVGERAGELERFRIGSMRVTCGDPIDDDPDIAELLYANIRELSADPEREAVLLIAHGSGEPAFHERWQRGMRLLADRVRTLGGFARAETAMLLPDQAASRMEELQRDPVVESVLVVPLFLSAGYFTQKVIPSRLNGYSYKYNGKPLLPHPYIVRWMERRAAAWLETLEVSAVDEQTGQTDL</sequence>
<dbReference type="RefSeq" id="WP_244863766.1">
    <property type="nucleotide sequence ID" value="NZ_BOVJ01000184.1"/>
</dbReference>
<evidence type="ECO:0000313" key="5">
    <source>
        <dbReference type="Proteomes" id="UP000680304"/>
    </source>
</evidence>
<accession>A0ABQ4NEQ8</accession>
<evidence type="ECO:0000256" key="1">
    <source>
        <dbReference type="ARBA" id="ARBA00022723"/>
    </source>
</evidence>
<proteinExistence type="predicted"/>
<dbReference type="CDD" id="cd03416">
    <property type="entry name" value="CbiX_SirB_N"/>
    <property type="match status" value="1"/>
</dbReference>
<keyword evidence="5" id="KW-1185">Reference proteome</keyword>
<dbReference type="PANTHER" id="PTHR33542">
    <property type="entry name" value="SIROHYDROCHLORIN FERROCHELATASE, CHLOROPLASTIC"/>
    <property type="match status" value="1"/>
</dbReference>
<feature type="region of interest" description="Disordered" evidence="3">
    <location>
        <begin position="1"/>
        <end position="20"/>
    </location>
</feature>
<gene>
    <name evidence="4" type="ORF">PACILC2_50210</name>
</gene>
<dbReference type="EMBL" id="BOVJ01000184">
    <property type="protein sequence ID" value="GIQ66453.1"/>
    <property type="molecule type" value="Genomic_DNA"/>
</dbReference>
<dbReference type="InterPro" id="IPR002762">
    <property type="entry name" value="CbiX-like"/>
</dbReference>
<dbReference type="InterPro" id="IPR050963">
    <property type="entry name" value="Sirohydro_Cobaltochel/CbiX"/>
</dbReference>
<dbReference type="PANTHER" id="PTHR33542:SF3">
    <property type="entry name" value="SIROHYDROCHLORIN FERROCHELATASE, CHLOROPLASTIC"/>
    <property type="match status" value="1"/>
</dbReference>
<dbReference type="Proteomes" id="UP000680304">
    <property type="component" value="Unassembled WGS sequence"/>
</dbReference>
<protein>
    <recommendedName>
        <fullName evidence="6">Cobalamin biosynthesis protein CbiX</fullName>
    </recommendedName>
</protein>
<comment type="caution">
    <text evidence="4">The sequence shown here is derived from an EMBL/GenBank/DDBJ whole genome shotgun (WGS) entry which is preliminary data.</text>
</comment>
<evidence type="ECO:0000256" key="2">
    <source>
        <dbReference type="ARBA" id="ARBA00023239"/>
    </source>
</evidence>
<dbReference type="Gene3D" id="3.40.50.1400">
    <property type="match status" value="2"/>
</dbReference>
<reference evidence="4 5" key="1">
    <citation type="submission" date="2021-04" db="EMBL/GenBank/DDBJ databases">
        <title>Draft genome sequence of Paenibacillus cisolokensis, LC2-13A.</title>
        <authorList>
            <person name="Uke A."/>
            <person name="Chhe C."/>
            <person name="Baramee S."/>
            <person name="Kosugi A."/>
        </authorList>
    </citation>
    <scope>NUCLEOTIDE SEQUENCE [LARGE SCALE GENOMIC DNA]</scope>
    <source>
        <strain evidence="4 5">LC2-13A</strain>
    </source>
</reference>
<evidence type="ECO:0008006" key="6">
    <source>
        <dbReference type="Google" id="ProtNLM"/>
    </source>
</evidence>
<keyword evidence="2" id="KW-0456">Lyase</keyword>
<dbReference type="SUPFAM" id="SSF53800">
    <property type="entry name" value="Chelatase"/>
    <property type="match status" value="1"/>
</dbReference>
<dbReference type="Pfam" id="PF01903">
    <property type="entry name" value="CbiX"/>
    <property type="match status" value="2"/>
</dbReference>
<evidence type="ECO:0000256" key="3">
    <source>
        <dbReference type="SAM" id="MobiDB-lite"/>
    </source>
</evidence>